<dbReference type="AlphaFoldDB" id="A0A5J6N2Z6"/>
<dbReference type="EMBL" id="CP042582">
    <property type="protein sequence ID" value="QEX23365.1"/>
    <property type="molecule type" value="Genomic_DNA"/>
</dbReference>
<dbReference type="OrthoDB" id="9877340at2"/>
<name>A0A5J6N2Z6_9PROT</name>
<organism evidence="1 2">
    <name type="scientific">Hypericibacter adhaerens</name>
    <dbReference type="NCBI Taxonomy" id="2602016"/>
    <lineage>
        <taxon>Bacteria</taxon>
        <taxon>Pseudomonadati</taxon>
        <taxon>Pseudomonadota</taxon>
        <taxon>Alphaproteobacteria</taxon>
        <taxon>Rhodospirillales</taxon>
        <taxon>Dongiaceae</taxon>
        <taxon>Hypericibacter</taxon>
    </lineage>
</organism>
<protein>
    <submittedName>
        <fullName evidence="1">Uncharacterized protein</fullName>
    </submittedName>
</protein>
<sequence>MNGVDLARFTQRATQDFASFQRKAGAAHERAKDQPVGDAYRMTFVPPRAWGAVTERIEATYKGLKAVYLRFANHGPIWQLQVPVRGFDI</sequence>
<reference evidence="1 2" key="1">
    <citation type="submission" date="2019-08" db="EMBL/GenBank/DDBJ databases">
        <title>Hyperibacter terrae gen. nov., sp. nov. and Hyperibacter viscosus sp. nov., two new members in the family Rhodospirillaceae isolated from the rhizosphere of Hypericum perforatum.</title>
        <authorList>
            <person name="Noviana Z."/>
        </authorList>
    </citation>
    <scope>NUCLEOTIDE SEQUENCE [LARGE SCALE GENOMIC DNA]</scope>
    <source>
        <strain evidence="1 2">R5959</strain>
    </source>
</reference>
<accession>A0A5J6N2Z6</accession>
<keyword evidence="2" id="KW-1185">Reference proteome</keyword>
<dbReference type="Proteomes" id="UP000325797">
    <property type="component" value="Chromosome"/>
</dbReference>
<dbReference type="RefSeq" id="WP_151118757.1">
    <property type="nucleotide sequence ID" value="NZ_CP042582.1"/>
</dbReference>
<evidence type="ECO:0000313" key="2">
    <source>
        <dbReference type="Proteomes" id="UP000325797"/>
    </source>
</evidence>
<evidence type="ECO:0000313" key="1">
    <source>
        <dbReference type="EMBL" id="QEX23365.1"/>
    </source>
</evidence>
<gene>
    <name evidence="1" type="ORF">FRZ61_33030</name>
</gene>
<proteinExistence type="predicted"/>
<dbReference type="KEGG" id="hadh:FRZ61_33030"/>